<evidence type="ECO:0000313" key="1">
    <source>
        <dbReference type="EMBL" id="RHN53173.1"/>
    </source>
</evidence>
<dbReference type="AlphaFoldDB" id="A0A396HKR7"/>
<organism evidence="1">
    <name type="scientific">Medicago truncatula</name>
    <name type="common">Barrel medic</name>
    <name type="synonym">Medicago tribuloides</name>
    <dbReference type="NCBI Taxonomy" id="3880"/>
    <lineage>
        <taxon>Eukaryota</taxon>
        <taxon>Viridiplantae</taxon>
        <taxon>Streptophyta</taxon>
        <taxon>Embryophyta</taxon>
        <taxon>Tracheophyta</taxon>
        <taxon>Spermatophyta</taxon>
        <taxon>Magnoliopsida</taxon>
        <taxon>eudicotyledons</taxon>
        <taxon>Gunneridae</taxon>
        <taxon>Pentapetalae</taxon>
        <taxon>rosids</taxon>
        <taxon>fabids</taxon>
        <taxon>Fabales</taxon>
        <taxon>Fabaceae</taxon>
        <taxon>Papilionoideae</taxon>
        <taxon>50 kb inversion clade</taxon>
        <taxon>NPAAA clade</taxon>
        <taxon>Hologalegina</taxon>
        <taxon>IRL clade</taxon>
        <taxon>Trifolieae</taxon>
        <taxon>Medicago</taxon>
    </lineage>
</organism>
<dbReference type="Proteomes" id="UP000265566">
    <property type="component" value="Chromosome 6"/>
</dbReference>
<name>A0A396HKR7_MEDTR</name>
<dbReference type="EMBL" id="PSQE01000006">
    <property type="protein sequence ID" value="RHN53173.1"/>
    <property type="molecule type" value="Genomic_DNA"/>
</dbReference>
<comment type="caution">
    <text evidence="1">The sequence shown here is derived from an EMBL/GenBank/DDBJ whole genome shotgun (WGS) entry which is preliminary data.</text>
</comment>
<sequence length="83" mass="9424">MDLGIESSSLHHPMQSYPYACSHEAVLTCPSRQLDSLGRLSVHPSKKPLQFHPSWAPYLRQLILEKRSPLQTLLLCKRKMIAG</sequence>
<proteinExistence type="predicted"/>
<dbReference type="Gramene" id="rna37947">
    <property type="protein sequence ID" value="RHN53173.1"/>
    <property type="gene ID" value="gene37947"/>
</dbReference>
<protein>
    <submittedName>
        <fullName evidence="1">Uncharacterized protein</fullName>
    </submittedName>
</protein>
<gene>
    <name evidence="1" type="ORF">MtrunA17_Chr6g0488571</name>
</gene>
<accession>A0A396HKR7</accession>
<reference evidence="1" key="1">
    <citation type="journal article" date="2018" name="Nat. Plants">
        <title>Whole-genome landscape of Medicago truncatula symbiotic genes.</title>
        <authorList>
            <person name="Pecrix Y."/>
            <person name="Gamas P."/>
            <person name="Carrere S."/>
        </authorList>
    </citation>
    <scope>NUCLEOTIDE SEQUENCE</scope>
    <source>
        <tissue evidence="1">Leaves</tissue>
    </source>
</reference>